<evidence type="ECO:0000313" key="4">
    <source>
        <dbReference type="EMBL" id="MQM08024.1"/>
    </source>
</evidence>
<protein>
    <recommendedName>
        <fullName evidence="3">Aminotransferase-like plant mobile domain-containing protein</fullName>
    </recommendedName>
</protein>
<feature type="compositionally biased region" description="Basic residues" evidence="2">
    <location>
        <begin position="66"/>
        <end position="77"/>
    </location>
</feature>
<dbReference type="OrthoDB" id="694455at2759"/>
<comment type="caution">
    <text evidence="4">The sequence shown here is derived from an EMBL/GenBank/DDBJ whole genome shotgun (WGS) entry which is preliminary data.</text>
</comment>
<feature type="region of interest" description="Disordered" evidence="2">
    <location>
        <begin position="1193"/>
        <end position="1218"/>
    </location>
</feature>
<dbReference type="Pfam" id="PF10536">
    <property type="entry name" value="PMD"/>
    <property type="match status" value="1"/>
</dbReference>
<keyword evidence="5" id="KW-1185">Reference proteome</keyword>
<feature type="region of interest" description="Disordered" evidence="2">
    <location>
        <begin position="800"/>
        <end position="822"/>
    </location>
</feature>
<evidence type="ECO:0000313" key="5">
    <source>
        <dbReference type="Proteomes" id="UP000652761"/>
    </source>
</evidence>
<dbReference type="InterPro" id="IPR019557">
    <property type="entry name" value="AminoTfrase-like_pln_mobile"/>
</dbReference>
<dbReference type="EMBL" id="NMUH01004014">
    <property type="protein sequence ID" value="MQM08024.1"/>
    <property type="molecule type" value="Genomic_DNA"/>
</dbReference>
<feature type="region of interest" description="Disordered" evidence="2">
    <location>
        <begin position="1"/>
        <end position="106"/>
    </location>
</feature>
<sequence>LREPKGAASAEADTGSSGGGRRLRLGKPRGLPVATRLGEQPLAGATETTGESQKGPRKGVMNSRGRAGRSGRGHWGRFSRGQGRGQLDTQSYSPTSIGSRRRVPFMGPTLVSPERISALDKGHMCVALSHMNTSSEDDMHIDPAWISYCDGQFYFRRPAGLPQHLPSDQSIYAYVASYTWPGDDDEGPIPLARAQRVALEKAILLDRDSLHGLLQYAFPAFPWHDVRLNELPFPVQLGSYRQLMNVHSISRPLQAAAWMMAGGGRAPVSDHRTGIFLSAADELSDRSPFSGQCFLQDILQSQRPSWYGKFNVRRAHVPRPGATEWLQYVLQHYRHMLDLVGIRHAVTAALYRYPCYTGLVQAIAERYNSKWNTICTAEGETAIDLWAFHRISGLPVTGEPYEEVVLDEFYRNSTDGHGRYEIEFCYIYLIKTWYDLAKARQSASVAGDIDGSGTSRNTEKVSLHTWVRYFYGGPFCYDNEFARAGSSRHDMYEIPRQELPDCPYVYESPTESENPWALDEITHLAAYLSYWLCTFAMPFGEESLLRPEVIYPACRLACGCRLALAPAALACIYHSFGTLSAHDQPRDSTTLMATHYISVWAHCLLPGRLPVGEVRNFSIPLIFRFMDEPEGDDEALLSSARDTLGFVLVGDAGKLHFDHSSLHFRPFPSHSEFGQPGWFDPWTQQVVHGIAEKCVRLAWLQCTRPGVLVFRRGQAVISEPYYPHSDLKYADWWASHSGNFTQRSGAIRHVEKDYLRRQGRPHFHIRDKYLKKYFPELAIHVINAFQARDKSRKHPLAQVEIEHADSHPVRKKSASKKRARSAALDSPPSYEWWSDFVHACGLPPDASADALLPPDTFSGDPAKEWIAYVSSVLTSLGPRREAFLVRRARSLGDVWSAVSSGARELGLFSQTVIPQPLESILPSDTVSPSHRLAQPETRVRPDISLSVPSLEAANPLLDGADGATFSPHIAMHVDPASPVHATPTEPLLSSLLSKDQNVELVPPVSEAQGNHSREDDVDDWDYELDVTDIPILNPNWDPSMENPEDPDFSIPLDDLMTMMEEPLPTPDQGALQAITAIVEPTATEAPPLPSTEGAPDQDSSLLLSLSIASNGEKDEHPAPFQPPLDLSVPHDETGIPVVPLSQPSDPVVTGQGVLLPAPDPGEANNNGDDPSVPVPPALDLLAVIAEAEIPTAPSECLPENSGATSPLNASEPNSSRTQIISGEHSEGTEPLSGETQRFSAAFETADDFEEVSSCPSLVVSGLERSSQALGVLEARLDALRSEVAGLTDQISVARAQHTSLLARQREGSARASLLHMLASHLDRSVAEDVRHSIALTIGLSSLEVERSRARAAITALEAEADHLRDGAPRA</sequence>
<dbReference type="PANTHER" id="PTHR46033">
    <property type="entry name" value="PROTEIN MAIN-LIKE 2"/>
    <property type="match status" value="1"/>
</dbReference>
<feature type="compositionally biased region" description="Basic residues" evidence="2">
    <location>
        <begin position="809"/>
        <end position="820"/>
    </location>
</feature>
<feature type="coiled-coil region" evidence="1">
    <location>
        <begin position="1262"/>
        <end position="1296"/>
    </location>
</feature>
<keyword evidence="1" id="KW-0175">Coiled coil</keyword>
<organism evidence="4 5">
    <name type="scientific">Colocasia esculenta</name>
    <name type="common">Wild taro</name>
    <name type="synonym">Arum esculentum</name>
    <dbReference type="NCBI Taxonomy" id="4460"/>
    <lineage>
        <taxon>Eukaryota</taxon>
        <taxon>Viridiplantae</taxon>
        <taxon>Streptophyta</taxon>
        <taxon>Embryophyta</taxon>
        <taxon>Tracheophyta</taxon>
        <taxon>Spermatophyta</taxon>
        <taxon>Magnoliopsida</taxon>
        <taxon>Liliopsida</taxon>
        <taxon>Araceae</taxon>
        <taxon>Aroideae</taxon>
        <taxon>Colocasieae</taxon>
        <taxon>Colocasia</taxon>
    </lineage>
</organism>
<reference evidence="4" key="1">
    <citation type="submission" date="2017-07" db="EMBL/GenBank/DDBJ databases">
        <title>Taro Niue Genome Assembly and Annotation.</title>
        <authorList>
            <person name="Atibalentja N."/>
            <person name="Keating K."/>
            <person name="Fields C.J."/>
        </authorList>
    </citation>
    <scope>NUCLEOTIDE SEQUENCE</scope>
    <source>
        <strain evidence="4">Niue_2</strain>
        <tissue evidence="4">Leaf</tissue>
    </source>
</reference>
<feature type="domain" description="Aminotransferase-like plant mobile" evidence="3">
    <location>
        <begin position="522"/>
        <end position="626"/>
    </location>
</feature>
<feature type="region of interest" description="Disordered" evidence="2">
    <location>
        <begin position="1111"/>
        <end position="1175"/>
    </location>
</feature>
<name>A0A843WVS1_COLES</name>
<proteinExistence type="predicted"/>
<feature type="non-terminal residue" evidence="4">
    <location>
        <position position="1"/>
    </location>
</feature>
<evidence type="ECO:0000259" key="3">
    <source>
        <dbReference type="Pfam" id="PF10536"/>
    </source>
</evidence>
<gene>
    <name evidence="4" type="ORF">Taro_040876</name>
</gene>
<dbReference type="PANTHER" id="PTHR46033:SF1">
    <property type="entry name" value="PROTEIN MAIN-LIKE 2"/>
    <property type="match status" value="1"/>
</dbReference>
<dbReference type="Proteomes" id="UP000652761">
    <property type="component" value="Unassembled WGS sequence"/>
</dbReference>
<accession>A0A843WVS1</accession>
<dbReference type="InterPro" id="IPR044824">
    <property type="entry name" value="MAIN-like"/>
</dbReference>
<evidence type="ECO:0000256" key="1">
    <source>
        <dbReference type="SAM" id="Coils"/>
    </source>
</evidence>
<feature type="compositionally biased region" description="Polar residues" evidence="2">
    <location>
        <begin position="87"/>
        <end position="98"/>
    </location>
</feature>
<evidence type="ECO:0000256" key="2">
    <source>
        <dbReference type="SAM" id="MobiDB-lite"/>
    </source>
</evidence>
<feature type="compositionally biased region" description="Polar residues" evidence="2">
    <location>
        <begin position="1201"/>
        <end position="1218"/>
    </location>
</feature>
<dbReference type="GO" id="GO:0010073">
    <property type="term" value="P:meristem maintenance"/>
    <property type="evidence" value="ECO:0007669"/>
    <property type="project" value="InterPro"/>
</dbReference>